<dbReference type="RefSeq" id="WP_014961615.1">
    <property type="nucleotide sequence ID" value="NC_018649.1"/>
</dbReference>
<dbReference type="PANTHER" id="PTHR43668">
    <property type="entry name" value="ALLANTOINASE"/>
    <property type="match status" value="1"/>
</dbReference>
<feature type="binding site" evidence="6">
    <location>
        <position position="102"/>
    </location>
    <ligand>
        <name>substrate</name>
    </ligand>
</feature>
<dbReference type="Proteomes" id="UP000006177">
    <property type="component" value="Chromosome"/>
</dbReference>
<dbReference type="UniPathway" id="UPA00070">
    <property type="reaction ID" value="UER00117"/>
</dbReference>
<dbReference type="Pfam" id="PF12890">
    <property type="entry name" value="DHOase"/>
    <property type="match status" value="1"/>
</dbReference>
<evidence type="ECO:0000256" key="6">
    <source>
        <dbReference type="HAMAP-Rule" id="MF_00220"/>
    </source>
</evidence>
<dbReference type="EC" id="3.5.2.3" evidence="6"/>
<evidence type="ECO:0000256" key="2">
    <source>
        <dbReference type="ARBA" id="ARBA00010286"/>
    </source>
</evidence>
<dbReference type="KEGG" id="lfi:LFML04_1910"/>
<evidence type="ECO:0000256" key="4">
    <source>
        <dbReference type="ARBA" id="ARBA00022801"/>
    </source>
</evidence>
<keyword evidence="6" id="KW-0862">Zinc</keyword>
<feature type="binding site" evidence="6">
    <location>
        <position position="160"/>
    </location>
    <ligand>
        <name>Zn(2+)</name>
        <dbReference type="ChEBI" id="CHEBI:29105"/>
        <label>2</label>
    </ligand>
</feature>
<comment type="similarity">
    <text evidence="2 6">Belongs to the metallo-dependent hydrolases superfamily. DHOase family. Class I DHOase subfamily.</text>
</comment>
<sequence>MAKTEITDSFFLKDVRILDPATGIDTTGHLRVEKGLVAEFGAIGVPSTGIPVWEGEGSIVTPGLVDVHAHFREPGFEYKETIESGSRAAVSGGFTAVCVMANTDPVNDHPEVTLGMVNKAREIGLCRVFPIGAVSLGLKGETLTEMGALARAGCVGFSDDGLPVKTSRLLRRALEYAALFHRPVIDHCEDRDLSDGGGMNEGWVSTDLGLRGIPAASEEVVVARDLEILKTTRGRLHVAHLSTAGGVRLVREAKKRHLHVTAETCPHYFSLTDEAVRCHHADAKMNPPLRTEEDRLAIIEGLRDGTIDMIATDHAPHAPFEKEREFDQAPFGIIGLETAFSLGLQLVNSGILELSMLLYLMSVRPSRVFGLPRGEIRVGGMADLMVFDPNQSTVAGVPRFHSRSRNSPFSGQKLPGRIRMTFVGGKKCSMFGRRGRTYDASGLAGPGRWDRLVRRVPGSGWNGPGGGRFQYGHVRI</sequence>
<evidence type="ECO:0000259" key="7">
    <source>
        <dbReference type="Pfam" id="PF12890"/>
    </source>
</evidence>
<comment type="catalytic activity">
    <reaction evidence="6">
        <text>(S)-dihydroorotate + H2O = N-carbamoyl-L-aspartate + H(+)</text>
        <dbReference type="Rhea" id="RHEA:24296"/>
        <dbReference type="ChEBI" id="CHEBI:15377"/>
        <dbReference type="ChEBI" id="CHEBI:15378"/>
        <dbReference type="ChEBI" id="CHEBI:30864"/>
        <dbReference type="ChEBI" id="CHEBI:32814"/>
        <dbReference type="EC" id="3.5.2.3"/>
    </reaction>
</comment>
<dbReference type="GO" id="GO:0004151">
    <property type="term" value="F:dihydroorotase activity"/>
    <property type="evidence" value="ECO:0007669"/>
    <property type="project" value="UniProtKB-UniRule"/>
</dbReference>
<dbReference type="SUPFAM" id="SSF51556">
    <property type="entry name" value="Metallo-dependent hydrolases"/>
    <property type="match status" value="1"/>
</dbReference>
<dbReference type="CDD" id="cd01317">
    <property type="entry name" value="DHOase_IIa"/>
    <property type="match status" value="1"/>
</dbReference>
<dbReference type="InterPro" id="IPR011059">
    <property type="entry name" value="Metal-dep_hydrolase_composite"/>
</dbReference>
<feature type="binding site" evidence="6">
    <location>
        <position position="317"/>
    </location>
    <ligand>
        <name>substrate</name>
    </ligand>
</feature>
<feature type="domain" description="Dihydroorotase catalytic" evidence="7">
    <location>
        <begin position="58"/>
        <end position="243"/>
    </location>
</feature>
<dbReference type="HAMAP" id="MF_00220_B">
    <property type="entry name" value="PyrC_classI_B"/>
    <property type="match status" value="1"/>
</dbReference>
<dbReference type="GO" id="GO:0008270">
    <property type="term" value="F:zinc ion binding"/>
    <property type="evidence" value="ECO:0007669"/>
    <property type="project" value="UniProtKB-UniRule"/>
</dbReference>
<dbReference type="PROSITE" id="PS00483">
    <property type="entry name" value="DIHYDROOROTASE_2"/>
    <property type="match status" value="1"/>
</dbReference>
<dbReference type="GO" id="GO:0044205">
    <property type="term" value="P:'de novo' UMP biosynthetic process"/>
    <property type="evidence" value="ECO:0007669"/>
    <property type="project" value="UniProtKB-UniRule"/>
</dbReference>
<dbReference type="InterPro" id="IPR032466">
    <property type="entry name" value="Metal_Hydrolase"/>
</dbReference>
<dbReference type="EMBL" id="CP002919">
    <property type="protein sequence ID" value="AFS54110.1"/>
    <property type="molecule type" value="Genomic_DNA"/>
</dbReference>
<organism evidence="8 9">
    <name type="scientific">Leptospirillum ferriphilum (strain ML-04)</name>
    <dbReference type="NCBI Taxonomy" id="1048260"/>
    <lineage>
        <taxon>Bacteria</taxon>
        <taxon>Pseudomonadati</taxon>
        <taxon>Nitrospirota</taxon>
        <taxon>Nitrospiria</taxon>
        <taxon>Nitrospirales</taxon>
        <taxon>Nitrospiraceae</taxon>
        <taxon>Leptospirillum</taxon>
    </lineage>
</organism>
<dbReference type="GO" id="GO:0006145">
    <property type="term" value="P:purine nucleobase catabolic process"/>
    <property type="evidence" value="ECO:0007669"/>
    <property type="project" value="TreeGrafter"/>
</dbReference>
<dbReference type="SUPFAM" id="SSF51338">
    <property type="entry name" value="Composite domain of metallo-dependent hydrolases"/>
    <property type="match status" value="1"/>
</dbReference>
<dbReference type="HOGENOM" id="CLU_015572_1_0_0"/>
<dbReference type="Gene3D" id="2.30.40.10">
    <property type="entry name" value="Urease, subunit C, domain 1"/>
    <property type="match status" value="1"/>
</dbReference>
<dbReference type="InterPro" id="IPR050138">
    <property type="entry name" value="DHOase/Allantoinase_Hydrolase"/>
</dbReference>
<reference evidence="8 9" key="1">
    <citation type="journal article" date="2011" name="J. Microbiol.">
        <title>Complete genome of Leptospirillum ferriphilum ML-04 provides insight into its physiology and environmental adaptation.</title>
        <authorList>
            <person name="Mi S."/>
            <person name="Song J."/>
            <person name="Lin J."/>
            <person name="Che Y."/>
            <person name="Zheng H."/>
            <person name="Lin J."/>
        </authorList>
    </citation>
    <scope>NUCLEOTIDE SEQUENCE [LARGE SCALE GENOMIC DNA]</scope>
    <source>
        <strain evidence="8 9">ML-04</strain>
    </source>
</reference>
<comment type="function">
    <text evidence="1 6">Catalyzes the reversible cyclization of carbamoyl aspartate to dihydroorotate.</text>
</comment>
<dbReference type="InterPro" id="IPR002195">
    <property type="entry name" value="Dihydroorotase_CS"/>
</dbReference>
<dbReference type="GO" id="GO:0004038">
    <property type="term" value="F:allantoinase activity"/>
    <property type="evidence" value="ECO:0007669"/>
    <property type="project" value="TreeGrafter"/>
</dbReference>
<evidence type="ECO:0000313" key="8">
    <source>
        <dbReference type="EMBL" id="AFS54110.1"/>
    </source>
</evidence>
<feature type="binding site" evidence="6">
    <location>
        <position position="68"/>
    </location>
    <ligand>
        <name>Zn(2+)</name>
        <dbReference type="ChEBI" id="CHEBI:29105"/>
        <label>1</label>
    </ligand>
</feature>
<dbReference type="PANTHER" id="PTHR43668:SF2">
    <property type="entry name" value="ALLANTOINASE"/>
    <property type="match status" value="1"/>
</dbReference>
<keyword evidence="4 6" id="KW-0378">Hydrolase</keyword>
<dbReference type="InterPro" id="IPR024403">
    <property type="entry name" value="DHOase_cat"/>
</dbReference>
<feature type="binding site" evidence="6">
    <location>
        <begin position="70"/>
        <end position="72"/>
    </location>
    <ligand>
        <name>substrate</name>
    </ligand>
</feature>
<protein>
    <recommendedName>
        <fullName evidence="6">Dihydroorotase</fullName>
        <shortName evidence="6">DHOase</shortName>
        <ecNumber evidence="6">3.5.2.3</ecNumber>
    </recommendedName>
</protein>
<dbReference type="GO" id="GO:0005737">
    <property type="term" value="C:cytoplasm"/>
    <property type="evidence" value="ECO:0007669"/>
    <property type="project" value="TreeGrafter"/>
</dbReference>
<dbReference type="PROSITE" id="PS00482">
    <property type="entry name" value="DIHYDROOROTASE_1"/>
    <property type="match status" value="1"/>
</dbReference>
<dbReference type="PATRIC" id="fig|1048260.3.peg.2074"/>
<evidence type="ECO:0000256" key="1">
    <source>
        <dbReference type="ARBA" id="ARBA00002368"/>
    </source>
</evidence>
<accession>J9ZC25</accession>
<comment type="cofactor">
    <cofactor evidence="6">
        <name>Zn(2+)</name>
        <dbReference type="ChEBI" id="CHEBI:29105"/>
    </cofactor>
    <text evidence="6">Binds 2 Zn(2+) ions per subunit.</text>
</comment>
<feature type="binding site" evidence="6">
    <location>
        <begin position="331"/>
        <end position="332"/>
    </location>
    <ligand>
        <name>substrate</name>
    </ligand>
</feature>
<evidence type="ECO:0000313" key="9">
    <source>
        <dbReference type="Proteomes" id="UP000006177"/>
    </source>
</evidence>
<evidence type="ECO:0000256" key="5">
    <source>
        <dbReference type="ARBA" id="ARBA00022975"/>
    </source>
</evidence>
<dbReference type="InterPro" id="IPR004722">
    <property type="entry name" value="DHOase"/>
</dbReference>
<feature type="active site" evidence="6">
    <location>
        <position position="313"/>
    </location>
</feature>
<feature type="binding site" evidence="6">
    <location>
        <position position="160"/>
    </location>
    <ligand>
        <name>Zn(2+)</name>
        <dbReference type="ChEBI" id="CHEBI:29105"/>
        <label>1</label>
    </ligand>
</feature>
<dbReference type="Gene3D" id="3.20.20.140">
    <property type="entry name" value="Metal-dependent hydrolases"/>
    <property type="match status" value="1"/>
</dbReference>
<dbReference type="AlphaFoldDB" id="J9ZC25"/>
<name>J9ZC25_LEPFM</name>
<feature type="binding site" evidence="6">
    <location>
        <position position="187"/>
    </location>
    <ligand>
        <name>Zn(2+)</name>
        <dbReference type="ChEBI" id="CHEBI:29105"/>
        <label>2</label>
    </ligand>
</feature>
<feature type="binding site" evidence="6">
    <location>
        <position position="240"/>
    </location>
    <ligand>
        <name>Zn(2+)</name>
        <dbReference type="ChEBI" id="CHEBI:29105"/>
        <label>2</label>
    </ligand>
</feature>
<dbReference type="STRING" id="1048260.LFML04_1910"/>
<keyword evidence="5 6" id="KW-0665">Pyrimidine biosynthesis</keyword>
<feature type="binding site" evidence="6">
    <location>
        <position position="313"/>
    </location>
    <ligand>
        <name>Zn(2+)</name>
        <dbReference type="ChEBI" id="CHEBI:29105"/>
        <label>1</label>
    </ligand>
</feature>
<comment type="pathway">
    <text evidence="6">Pyrimidine metabolism; UMP biosynthesis via de novo pathway; (S)-dihydroorotate from bicarbonate: step 3/3.</text>
</comment>
<evidence type="ECO:0000256" key="3">
    <source>
        <dbReference type="ARBA" id="ARBA00022723"/>
    </source>
</evidence>
<gene>
    <name evidence="6" type="primary">pyrC</name>
    <name evidence="8" type="ordered locus">LFML04_1910</name>
</gene>
<feature type="binding site" evidence="6">
    <location>
        <position position="70"/>
    </location>
    <ligand>
        <name>Zn(2+)</name>
        <dbReference type="ChEBI" id="CHEBI:29105"/>
        <label>1</label>
    </ligand>
</feature>
<feature type="binding site" evidence="6">
    <location>
        <position position="286"/>
    </location>
    <ligand>
        <name>substrate</name>
    </ligand>
</feature>
<keyword evidence="3 6" id="KW-0479">Metal-binding</keyword>
<dbReference type="NCBIfam" id="TIGR00857">
    <property type="entry name" value="pyrC_multi"/>
    <property type="match status" value="1"/>
</dbReference>
<proteinExistence type="inferred from homology"/>